<sequence length="794" mass="88631">MALCGGSWDPHNPIYDFIDMEDESFNLRDVVKANVMYDFVVWDPMAVHKHALSAAAIPIKQACGPTGGGETGNWNAVHMVGEFMEAAGDIVKCLTFDAYGTHLYARRLLLGQVEGMNEDVIKDIPWFRELLYTPLPPHKLPRLPLQLCQHRQDHIWCMAGPCHAHKNSAGQLQSCLRVLYYGDFWADVSGTSSHGMPPAALSRVEAMSDHMNAIIYNPFFLVDSIDCRAAHSQVPWSLQGATIHNVVIAMCIAPSVHKEMSLMHRCEVSLTGFIALDLFRLLSDRKFQLCCEKALESALRLAAFCSKESMESLEATYRKVCESNGDICDLNTLTLDDDEVGPGDEDSAGPDLCAELLSQIPVDSSFVADNKKADDSMGNDEATEDVQVDLSNLPDQEQMKTLIFKENVLEPFRMETSRSPNSKVDLDHLPETLDEALRMKGDTFNSLWRLAVRLRSARGGCDTSFLSNPKSFRKASKGLNWHQYLMTLYGSGRYNEHVIASLNLEKLDPVYRARASRLDKWRELSERARKELLLPEAPPERLMPGNVILFHVPQTSEVDIGMVITVWKGVKKPKVHPGEVPINSVAAFRAVVMEMVDTEDVILTSTSADALAKVEDLETWTVPPTMVRGSKAASVAKAKAKAAPKVRATISKAKANSLLKPKFNMDVDAPEEEELPYRRTKLGREQISAALMAVRKKDWERFPSNPVFGANGECRMKFDGAQSLTVDKMCKNGGIYMEALYRHLRKPQAYSSAVSQVFDAMMKQLDRNPPSRQSFLRITKDIGEFIACHKEADD</sequence>
<dbReference type="EMBL" id="CAXAMN010027994">
    <property type="protein sequence ID" value="CAK9114363.1"/>
    <property type="molecule type" value="Genomic_DNA"/>
</dbReference>
<name>A0ABP0SPZ4_9DINO</name>
<organism evidence="1 2">
    <name type="scientific">Durusdinium trenchii</name>
    <dbReference type="NCBI Taxonomy" id="1381693"/>
    <lineage>
        <taxon>Eukaryota</taxon>
        <taxon>Sar</taxon>
        <taxon>Alveolata</taxon>
        <taxon>Dinophyceae</taxon>
        <taxon>Suessiales</taxon>
        <taxon>Symbiodiniaceae</taxon>
        <taxon>Durusdinium</taxon>
    </lineage>
</organism>
<gene>
    <name evidence="1" type="ORF">CCMP2556_LOCUS52881</name>
</gene>
<keyword evidence="2" id="KW-1185">Reference proteome</keyword>
<comment type="caution">
    <text evidence="1">The sequence shown here is derived from an EMBL/GenBank/DDBJ whole genome shotgun (WGS) entry which is preliminary data.</text>
</comment>
<dbReference type="Proteomes" id="UP001642484">
    <property type="component" value="Unassembled WGS sequence"/>
</dbReference>
<protein>
    <submittedName>
        <fullName evidence="1">Uncharacterized protein</fullName>
    </submittedName>
</protein>
<evidence type="ECO:0000313" key="1">
    <source>
        <dbReference type="EMBL" id="CAK9114363.1"/>
    </source>
</evidence>
<evidence type="ECO:0000313" key="2">
    <source>
        <dbReference type="Proteomes" id="UP001642484"/>
    </source>
</evidence>
<proteinExistence type="predicted"/>
<reference evidence="1 2" key="1">
    <citation type="submission" date="2024-02" db="EMBL/GenBank/DDBJ databases">
        <authorList>
            <person name="Chen Y."/>
            <person name="Shah S."/>
            <person name="Dougan E. K."/>
            <person name="Thang M."/>
            <person name="Chan C."/>
        </authorList>
    </citation>
    <scope>NUCLEOTIDE SEQUENCE [LARGE SCALE GENOMIC DNA]</scope>
</reference>
<accession>A0ABP0SPZ4</accession>